<gene>
    <name evidence="1" type="ORF">OUO13_07530</name>
</gene>
<evidence type="ECO:0000313" key="1">
    <source>
        <dbReference type="EMBL" id="MCY0965034.1"/>
    </source>
</evidence>
<evidence type="ECO:0000313" key="2">
    <source>
        <dbReference type="Proteomes" id="UP001150830"/>
    </source>
</evidence>
<organism evidence="1 2">
    <name type="scientific">Parathalassolituus penaei</name>
    <dbReference type="NCBI Taxonomy" id="2997323"/>
    <lineage>
        <taxon>Bacteria</taxon>
        <taxon>Pseudomonadati</taxon>
        <taxon>Pseudomonadota</taxon>
        <taxon>Gammaproteobacteria</taxon>
        <taxon>Oceanospirillales</taxon>
        <taxon>Oceanospirillaceae</taxon>
        <taxon>Parathalassolituus</taxon>
    </lineage>
</organism>
<dbReference type="EMBL" id="JAPNOA010000020">
    <property type="protein sequence ID" value="MCY0965034.1"/>
    <property type="molecule type" value="Genomic_DNA"/>
</dbReference>
<accession>A0A9X3ISM3</accession>
<name>A0A9X3ISM3_9GAMM</name>
<dbReference type="AlphaFoldDB" id="A0A9X3ISM3"/>
<dbReference type="RefSeq" id="WP_283173250.1">
    <property type="nucleotide sequence ID" value="NZ_JAPNOA010000020.1"/>
</dbReference>
<keyword evidence="2" id="KW-1185">Reference proteome</keyword>
<protein>
    <submittedName>
        <fullName evidence="1">Uncharacterized protein</fullName>
    </submittedName>
</protein>
<proteinExistence type="predicted"/>
<comment type="caution">
    <text evidence="1">The sequence shown here is derived from an EMBL/GenBank/DDBJ whole genome shotgun (WGS) entry which is preliminary data.</text>
</comment>
<reference evidence="1" key="1">
    <citation type="submission" date="2022-11" db="EMBL/GenBank/DDBJ databases">
        <title>Parathalassolutuus dongxingensis gen. nov., sp. nov., a novel member of family Oceanospirillaceae isolated from a coastal shrimp pond in Guangxi, China.</title>
        <authorList>
            <person name="Chen H."/>
        </authorList>
    </citation>
    <scope>NUCLEOTIDE SEQUENCE</scope>
    <source>
        <strain evidence="1">G-43</strain>
    </source>
</reference>
<dbReference type="Proteomes" id="UP001150830">
    <property type="component" value="Unassembled WGS sequence"/>
</dbReference>
<sequence length="100" mass="11343">MECATDPASIDSLKRQWLRQYERMINKDMASQQTDGMLLRNLTQTMDKVCQELLQTSQKGESGALSADKLLMQLSVFTEGFLADVIQKHRTSCAISNFPR</sequence>